<dbReference type="GO" id="GO:0006793">
    <property type="term" value="P:phosphorus metabolic process"/>
    <property type="evidence" value="ECO:0007669"/>
    <property type="project" value="UniProtKB-ARBA"/>
</dbReference>
<name>A0A3N1D238_9ACTN</name>
<dbReference type="EMBL" id="RJKE01000001">
    <property type="protein sequence ID" value="ROO87597.1"/>
    <property type="molecule type" value="Genomic_DNA"/>
</dbReference>
<evidence type="ECO:0000313" key="2">
    <source>
        <dbReference type="EMBL" id="ROO87597.1"/>
    </source>
</evidence>
<dbReference type="InterPro" id="IPR001736">
    <property type="entry name" value="PLipase_D/transphosphatidylase"/>
</dbReference>
<accession>A0A3N1D238</accession>
<organism evidence="2 3">
    <name type="scientific">Actinocorallia herbida</name>
    <dbReference type="NCBI Taxonomy" id="58109"/>
    <lineage>
        <taxon>Bacteria</taxon>
        <taxon>Bacillati</taxon>
        <taxon>Actinomycetota</taxon>
        <taxon>Actinomycetes</taxon>
        <taxon>Streptosporangiales</taxon>
        <taxon>Thermomonosporaceae</taxon>
        <taxon>Actinocorallia</taxon>
    </lineage>
</organism>
<dbReference type="SUPFAM" id="SSF56024">
    <property type="entry name" value="Phospholipase D/nuclease"/>
    <property type="match status" value="2"/>
</dbReference>
<dbReference type="AlphaFoldDB" id="A0A3N1D238"/>
<evidence type="ECO:0000259" key="1">
    <source>
        <dbReference type="PROSITE" id="PS50035"/>
    </source>
</evidence>
<dbReference type="PROSITE" id="PS50035">
    <property type="entry name" value="PLD"/>
    <property type="match status" value="2"/>
</dbReference>
<reference evidence="2 3" key="1">
    <citation type="submission" date="2018-11" db="EMBL/GenBank/DDBJ databases">
        <title>Sequencing the genomes of 1000 actinobacteria strains.</title>
        <authorList>
            <person name="Klenk H.-P."/>
        </authorList>
    </citation>
    <scope>NUCLEOTIDE SEQUENCE [LARGE SCALE GENOMIC DNA]</scope>
    <source>
        <strain evidence="2 3">DSM 44254</strain>
    </source>
</reference>
<proteinExistence type="predicted"/>
<evidence type="ECO:0000313" key="3">
    <source>
        <dbReference type="Proteomes" id="UP000272400"/>
    </source>
</evidence>
<keyword evidence="3" id="KW-1185">Reference proteome</keyword>
<feature type="domain" description="PLD phosphodiesterase" evidence="1">
    <location>
        <begin position="192"/>
        <end position="219"/>
    </location>
</feature>
<dbReference type="Proteomes" id="UP000272400">
    <property type="component" value="Unassembled WGS sequence"/>
</dbReference>
<dbReference type="SMART" id="SM00155">
    <property type="entry name" value="PLDc"/>
    <property type="match status" value="2"/>
</dbReference>
<comment type="caution">
    <text evidence="2">The sequence shown here is derived from an EMBL/GenBank/DDBJ whole genome shotgun (WGS) entry which is preliminary data.</text>
</comment>
<gene>
    <name evidence="2" type="ORF">EDD29_5213</name>
</gene>
<sequence length="547" mass="59328">MRGMQPYPQDEVGKPKTPYLDAVISELRKVSPGLEEVVWELTSGNKLDSTEDDPASWISQVPDVWGWSKDKPVPKGADKPGIKALLAKIRAAVAGAGRSVDVSGFGPPNVFGSPSEPFPDGVFHAEIVAGLKVAARAAAVAERRLKVRILTGVPGFDVTASPWAYRDKLKRDIGADAKVIDFTIASMTTRGISSYNHTKFLIVDGVFVLHGGINWMANFYVEDGTYGSRGFGGGAPVTDVDIALRGPAALSAGKFLDRLWKWTCENATLEGEAGYGAWLSTNGDRIEEAAQSLYEGVEAEKPGTLQVLSVGSLGYGIEKKDTKSSYEAPPARAIEAAACYYRLLTARKQNNETNTDRDFMTVNPDANALRALVAAAKKKIVLSQQDINGFAAFPLYHALYDVRFLDVLAAKMTADTPVKVRIVISNPGAPDYSNIPDLRYPVAALLSRVALKTGSMDHAHRVLSAHLQLAPLRVGDEATWPGGYKYRLHTKIVLVDDTAFYVGSRNVYPDTTQDHGFIIEDAAAAKQLCTAFLDKQWLYSKKAAVYD</sequence>
<protein>
    <submittedName>
        <fullName evidence="2">Phospholipase D-like protein</fullName>
    </submittedName>
</protein>
<dbReference type="PANTHER" id="PTHR21248:SF22">
    <property type="entry name" value="PHOSPHOLIPASE D"/>
    <property type="match status" value="1"/>
</dbReference>
<dbReference type="GO" id="GO:0003824">
    <property type="term" value="F:catalytic activity"/>
    <property type="evidence" value="ECO:0007669"/>
    <property type="project" value="InterPro"/>
</dbReference>
<dbReference type="PANTHER" id="PTHR21248">
    <property type="entry name" value="CARDIOLIPIN SYNTHASE"/>
    <property type="match status" value="1"/>
</dbReference>
<feature type="domain" description="PLD phosphodiesterase" evidence="1">
    <location>
        <begin position="484"/>
        <end position="511"/>
    </location>
</feature>
<dbReference type="Gene3D" id="3.30.870.10">
    <property type="entry name" value="Endonuclease Chain A"/>
    <property type="match status" value="2"/>
</dbReference>